<dbReference type="AlphaFoldDB" id="A0A840D1F7"/>
<sequence length="155" mass="17388">MKTLSCLFSILITFFSISLNGYSQELATERKEKIISEISTVFEKSIEAAENLDAKMLADCVDDRLQAGFIINGHFFHSFNEVMEDFEERAKGCKSQKMNIINKNITVLGENAALLTASGDYSVTLENGRTLTGKFAWSIVYSKVNGNWKIIHSNM</sequence>
<protein>
    <recommendedName>
        <fullName evidence="1">Calcium/calmodulin-dependent protein kinase II association-domain domain-containing protein</fullName>
    </recommendedName>
</protein>
<dbReference type="RefSeq" id="WP_183308964.1">
    <property type="nucleotide sequence ID" value="NZ_JACIEP010000024.1"/>
</dbReference>
<dbReference type="EMBL" id="JACIEP010000024">
    <property type="protein sequence ID" value="MBB4038153.1"/>
    <property type="molecule type" value="Genomic_DNA"/>
</dbReference>
<evidence type="ECO:0000313" key="3">
    <source>
        <dbReference type="Proteomes" id="UP000555103"/>
    </source>
</evidence>
<dbReference type="InterPro" id="IPR032710">
    <property type="entry name" value="NTF2-like_dom_sf"/>
</dbReference>
<keyword evidence="3" id="KW-1185">Reference proteome</keyword>
<dbReference type="InterPro" id="IPR013543">
    <property type="entry name" value="Ca/CaM-dep_prot_kinase-assoc"/>
</dbReference>
<dbReference type="Gene3D" id="3.10.450.50">
    <property type="match status" value="1"/>
</dbReference>
<comment type="caution">
    <text evidence="2">The sequence shown here is derived from an EMBL/GenBank/DDBJ whole genome shotgun (WGS) entry which is preliminary data.</text>
</comment>
<evidence type="ECO:0000313" key="2">
    <source>
        <dbReference type="EMBL" id="MBB4038153.1"/>
    </source>
</evidence>
<reference evidence="2 3" key="1">
    <citation type="submission" date="2020-08" db="EMBL/GenBank/DDBJ databases">
        <title>Genomic Encyclopedia of Type Strains, Phase IV (KMG-IV): sequencing the most valuable type-strain genomes for metagenomic binning, comparative biology and taxonomic classification.</title>
        <authorList>
            <person name="Goeker M."/>
        </authorList>
    </citation>
    <scope>NUCLEOTIDE SEQUENCE [LARGE SCALE GENOMIC DNA]</scope>
    <source>
        <strain evidence="2 3">DSM 104969</strain>
    </source>
</reference>
<dbReference type="GO" id="GO:0005516">
    <property type="term" value="F:calmodulin binding"/>
    <property type="evidence" value="ECO:0007669"/>
    <property type="project" value="InterPro"/>
</dbReference>
<organism evidence="2 3">
    <name type="scientific">Dysgonomonas hofstadii</name>
    <dbReference type="NCBI Taxonomy" id="637886"/>
    <lineage>
        <taxon>Bacteria</taxon>
        <taxon>Pseudomonadati</taxon>
        <taxon>Bacteroidota</taxon>
        <taxon>Bacteroidia</taxon>
        <taxon>Bacteroidales</taxon>
        <taxon>Dysgonomonadaceae</taxon>
        <taxon>Dysgonomonas</taxon>
    </lineage>
</organism>
<dbReference type="Proteomes" id="UP000555103">
    <property type="component" value="Unassembled WGS sequence"/>
</dbReference>
<accession>A0A840D1F7</accession>
<dbReference type="GO" id="GO:0004683">
    <property type="term" value="F:calcium/calmodulin-dependent protein kinase activity"/>
    <property type="evidence" value="ECO:0007669"/>
    <property type="project" value="InterPro"/>
</dbReference>
<evidence type="ECO:0000259" key="1">
    <source>
        <dbReference type="Pfam" id="PF08332"/>
    </source>
</evidence>
<feature type="domain" description="Calcium/calmodulin-dependent protein kinase II association-domain" evidence="1">
    <location>
        <begin position="37"/>
        <end position="152"/>
    </location>
</feature>
<dbReference type="Pfam" id="PF08332">
    <property type="entry name" value="CaMKII_AD"/>
    <property type="match status" value="1"/>
</dbReference>
<name>A0A840D1F7_9BACT</name>
<proteinExistence type="predicted"/>
<dbReference type="SUPFAM" id="SSF54427">
    <property type="entry name" value="NTF2-like"/>
    <property type="match status" value="1"/>
</dbReference>
<gene>
    <name evidence="2" type="ORF">GGR21_004082</name>
</gene>